<dbReference type="InterPro" id="IPR036576">
    <property type="entry name" value="WRKY_dom_sf"/>
</dbReference>
<keyword evidence="2" id="KW-0805">Transcription regulation</keyword>
<dbReference type="Pfam" id="PF03106">
    <property type="entry name" value="WRKY"/>
    <property type="match status" value="2"/>
</dbReference>
<dbReference type="Gene3D" id="2.20.25.80">
    <property type="entry name" value="WRKY domain"/>
    <property type="match status" value="1"/>
</dbReference>
<organism evidence="8 9">
    <name type="scientific">Solanum tuberosum</name>
    <name type="common">Potato</name>
    <dbReference type="NCBI Taxonomy" id="4113"/>
    <lineage>
        <taxon>Eukaryota</taxon>
        <taxon>Viridiplantae</taxon>
        <taxon>Streptophyta</taxon>
        <taxon>Embryophyta</taxon>
        <taxon>Tracheophyta</taxon>
        <taxon>Spermatophyta</taxon>
        <taxon>Magnoliopsida</taxon>
        <taxon>eudicotyledons</taxon>
        <taxon>Gunneridae</taxon>
        <taxon>Pentapetalae</taxon>
        <taxon>asterids</taxon>
        <taxon>lamiids</taxon>
        <taxon>Solanales</taxon>
        <taxon>Solanaceae</taxon>
        <taxon>Solanoideae</taxon>
        <taxon>Solaneae</taxon>
        <taxon>Solanum</taxon>
    </lineage>
</organism>
<dbReference type="InterPro" id="IPR003657">
    <property type="entry name" value="WRKY_dom"/>
</dbReference>
<feature type="region of interest" description="Disordered" evidence="6">
    <location>
        <begin position="276"/>
        <end position="312"/>
    </location>
</feature>
<dbReference type="SUPFAM" id="SSF118290">
    <property type="entry name" value="WRKY DNA-binding domain"/>
    <property type="match status" value="1"/>
</dbReference>
<keyword evidence="4" id="KW-0804">Transcription</keyword>
<dbReference type="EMBL" id="JAIVGD010000026">
    <property type="protein sequence ID" value="KAH0740283.1"/>
    <property type="molecule type" value="Genomic_DNA"/>
</dbReference>
<evidence type="ECO:0000256" key="5">
    <source>
        <dbReference type="ARBA" id="ARBA00023242"/>
    </source>
</evidence>
<keyword evidence="9" id="KW-1185">Reference proteome</keyword>
<keyword evidence="5" id="KW-0539">Nucleus</keyword>
<evidence type="ECO:0000313" key="9">
    <source>
        <dbReference type="Proteomes" id="UP000826656"/>
    </source>
</evidence>
<dbReference type="InterPro" id="IPR044810">
    <property type="entry name" value="WRKY_plant"/>
</dbReference>
<sequence>MDGDFSWDYYSLINKLTQGMEHTKQLGTYLSSVASTSEAIPELLLQKILSSYEQSLLILKWSGSPVQSLPAARAIESMVSGDGNTRSDDKKRSFEDLQKLTHNSKRRKLRFFEQLRVNTESEVEGPQDDGYRWRKYGQKDILGGTFPRGCYKCTFCRYYKCTFRRIENCQATKQMQRSDVDPAVFEITYGGYHTCQSHQVTNSTLQATSSEKEVSHHSVIVGGCSSSFVSPTTPESNYLSVSSRQMNGLGIAHNLDHSESYLSDIGLFRELHHSDSDRTDTFSTNSSTTSSSIGGEFARSSGARPDFSIFTK</sequence>
<protein>
    <recommendedName>
        <fullName evidence="7">WRKY domain-containing protein</fullName>
    </recommendedName>
</protein>
<gene>
    <name evidence="8" type="ORF">KY290_033326</name>
</gene>
<evidence type="ECO:0000256" key="1">
    <source>
        <dbReference type="ARBA" id="ARBA00004123"/>
    </source>
</evidence>
<comment type="subcellular location">
    <subcellularLocation>
        <location evidence="1">Nucleus</location>
    </subcellularLocation>
</comment>
<evidence type="ECO:0000313" key="8">
    <source>
        <dbReference type="EMBL" id="KAH0740283.1"/>
    </source>
</evidence>
<dbReference type="SMART" id="SM00774">
    <property type="entry name" value="WRKY"/>
    <property type="match status" value="1"/>
</dbReference>
<evidence type="ECO:0000256" key="3">
    <source>
        <dbReference type="ARBA" id="ARBA00023125"/>
    </source>
</evidence>
<feature type="domain" description="WRKY" evidence="7">
    <location>
        <begin position="128"/>
        <end position="198"/>
    </location>
</feature>
<name>A0ABQ7U1S8_SOLTU</name>
<dbReference type="PANTHER" id="PTHR32096:SF36">
    <property type="entry name" value="WRKY TRANSCRIPTION FACTOR 41-RELATED"/>
    <property type="match status" value="1"/>
</dbReference>
<accession>A0ABQ7U1S8</accession>
<evidence type="ECO:0000256" key="4">
    <source>
        <dbReference type="ARBA" id="ARBA00023163"/>
    </source>
</evidence>
<dbReference type="PANTHER" id="PTHR32096">
    <property type="entry name" value="WRKY TRANSCRIPTION FACTOR 30-RELATED-RELATED"/>
    <property type="match status" value="1"/>
</dbReference>
<keyword evidence="3" id="KW-0238">DNA-binding</keyword>
<comment type="caution">
    <text evidence="8">The sequence shown here is derived from an EMBL/GenBank/DDBJ whole genome shotgun (WGS) entry which is preliminary data.</text>
</comment>
<reference evidence="8 9" key="1">
    <citation type="journal article" date="2021" name="bioRxiv">
        <title>Chromosome-scale and haplotype-resolved genome assembly of a tetraploid potato cultivar.</title>
        <authorList>
            <person name="Sun H."/>
            <person name="Jiao W.-B."/>
            <person name="Krause K."/>
            <person name="Campoy J.A."/>
            <person name="Goel M."/>
            <person name="Folz-Donahue K."/>
            <person name="Kukat C."/>
            <person name="Huettel B."/>
            <person name="Schneeberger K."/>
        </authorList>
    </citation>
    <scope>NUCLEOTIDE SEQUENCE [LARGE SCALE GENOMIC DNA]</scope>
    <source>
        <strain evidence="8">SolTubOtavaFocal</strain>
        <tissue evidence="8">Leaves</tissue>
    </source>
</reference>
<dbReference type="PROSITE" id="PS50811">
    <property type="entry name" value="WRKY"/>
    <property type="match status" value="1"/>
</dbReference>
<evidence type="ECO:0000256" key="2">
    <source>
        <dbReference type="ARBA" id="ARBA00023015"/>
    </source>
</evidence>
<feature type="compositionally biased region" description="Low complexity" evidence="6">
    <location>
        <begin position="281"/>
        <end position="292"/>
    </location>
</feature>
<evidence type="ECO:0000256" key="6">
    <source>
        <dbReference type="SAM" id="MobiDB-lite"/>
    </source>
</evidence>
<evidence type="ECO:0000259" key="7">
    <source>
        <dbReference type="PROSITE" id="PS50811"/>
    </source>
</evidence>
<dbReference type="Proteomes" id="UP000826656">
    <property type="component" value="Unassembled WGS sequence"/>
</dbReference>
<proteinExistence type="predicted"/>